<comment type="caution">
    <text evidence="2">The sequence shown here is derived from an EMBL/GenBank/DDBJ whole genome shotgun (WGS) entry which is preliminary data.</text>
</comment>
<feature type="domain" description="Beta-lactamase-related" evidence="1">
    <location>
        <begin position="10"/>
        <end position="310"/>
    </location>
</feature>
<dbReference type="Gene3D" id="3.40.710.10">
    <property type="entry name" value="DD-peptidase/beta-lactamase superfamily"/>
    <property type="match status" value="1"/>
</dbReference>
<dbReference type="Proteomes" id="UP000648352">
    <property type="component" value="Unassembled WGS sequence"/>
</dbReference>
<dbReference type="SUPFAM" id="SSF56601">
    <property type="entry name" value="beta-lactamase/transpeptidase-like"/>
    <property type="match status" value="1"/>
</dbReference>
<evidence type="ECO:0000313" key="3">
    <source>
        <dbReference type="Proteomes" id="UP000648352"/>
    </source>
</evidence>
<sequence>MTGYGAAFDWVRGHVEAERLPSAVLGIATAEGIVALDAFGSTGPRPARGSDPYRLFSITKVLMGLTAARAVERGLLSPQTPLSTAVPQFGAGREDVVRLEHLVSHTSGIPEPALDSRTPLREALTQPGRDFAAGAASRYSTIAFEGVAALLDAATGATWEAGVAQWADPLGATGITLDEEANPHAIVDGADLGFDADAFTAQRNPGAGLIGTAADLLAVGAALLRDAGEIVQPATLAMMRRSLTGAIPRLEPYPAERGQDWGFTWNLRTRAPGLIDRDVYGHGGWAGTEFWVHPTAGVAYVLLTNIVQRRGVDADGLDNAVVTGV</sequence>
<dbReference type="PANTHER" id="PTHR43283:SF3">
    <property type="entry name" value="BETA-LACTAMASE FAMILY PROTEIN (AFU_ORTHOLOGUE AFUA_5G07500)"/>
    <property type="match status" value="1"/>
</dbReference>
<evidence type="ECO:0000313" key="2">
    <source>
        <dbReference type="EMBL" id="MBD7957634.1"/>
    </source>
</evidence>
<protein>
    <submittedName>
        <fullName evidence="2">Beta-lactamase family protein</fullName>
    </submittedName>
</protein>
<evidence type="ECO:0000259" key="1">
    <source>
        <dbReference type="Pfam" id="PF00144"/>
    </source>
</evidence>
<dbReference type="EMBL" id="JACSQP010000004">
    <property type="protein sequence ID" value="MBD7957634.1"/>
    <property type="molecule type" value="Genomic_DNA"/>
</dbReference>
<accession>A0ABR8S2Q3</accession>
<dbReference type="RefSeq" id="WP_191718814.1">
    <property type="nucleotide sequence ID" value="NZ_JACSQP010000004.1"/>
</dbReference>
<name>A0ABR8S2Q3_9MICO</name>
<dbReference type="Pfam" id="PF00144">
    <property type="entry name" value="Beta-lactamase"/>
    <property type="match status" value="1"/>
</dbReference>
<reference evidence="2 3" key="1">
    <citation type="submission" date="2020-08" db="EMBL/GenBank/DDBJ databases">
        <title>A Genomic Blueprint of the Chicken Gut Microbiome.</title>
        <authorList>
            <person name="Gilroy R."/>
            <person name="Ravi A."/>
            <person name="Getino M."/>
            <person name="Pursley I."/>
            <person name="Horton D.L."/>
            <person name="Alikhan N.-F."/>
            <person name="Baker D."/>
            <person name="Gharbi K."/>
            <person name="Hall N."/>
            <person name="Watson M."/>
            <person name="Adriaenssens E.M."/>
            <person name="Foster-Nyarko E."/>
            <person name="Jarju S."/>
            <person name="Secka A."/>
            <person name="Antonio M."/>
            <person name="Oren A."/>
            <person name="Chaudhuri R."/>
            <person name="La Ragione R.M."/>
            <person name="Hildebrand F."/>
            <person name="Pallen M.J."/>
        </authorList>
    </citation>
    <scope>NUCLEOTIDE SEQUENCE [LARGE SCALE GENOMIC DNA]</scope>
    <source>
        <strain evidence="2 3">Sa4CUA7</strain>
    </source>
</reference>
<dbReference type="InterPro" id="IPR050789">
    <property type="entry name" value="Diverse_Enzym_Activities"/>
</dbReference>
<proteinExistence type="predicted"/>
<keyword evidence="3" id="KW-1185">Reference proteome</keyword>
<dbReference type="InterPro" id="IPR012338">
    <property type="entry name" value="Beta-lactam/transpept-like"/>
</dbReference>
<dbReference type="InterPro" id="IPR001466">
    <property type="entry name" value="Beta-lactam-related"/>
</dbReference>
<dbReference type="PANTHER" id="PTHR43283">
    <property type="entry name" value="BETA-LACTAMASE-RELATED"/>
    <property type="match status" value="1"/>
</dbReference>
<gene>
    <name evidence="2" type="ORF">H9651_08280</name>
</gene>
<organism evidence="2 3">
    <name type="scientific">Microbacterium pullorum</name>
    <dbReference type="NCBI Taxonomy" id="2762236"/>
    <lineage>
        <taxon>Bacteria</taxon>
        <taxon>Bacillati</taxon>
        <taxon>Actinomycetota</taxon>
        <taxon>Actinomycetes</taxon>
        <taxon>Micrococcales</taxon>
        <taxon>Microbacteriaceae</taxon>
        <taxon>Microbacterium</taxon>
    </lineage>
</organism>